<reference evidence="1 2" key="1">
    <citation type="submission" date="2021-06" db="EMBL/GenBank/DDBJ databases">
        <title>Caerostris darwini draft genome.</title>
        <authorList>
            <person name="Kono N."/>
            <person name="Arakawa K."/>
        </authorList>
    </citation>
    <scope>NUCLEOTIDE SEQUENCE [LARGE SCALE GENOMIC DNA]</scope>
</reference>
<protein>
    <recommendedName>
        <fullName evidence="3">Maturase K</fullName>
    </recommendedName>
</protein>
<organism evidence="1 2">
    <name type="scientific">Caerostris darwini</name>
    <dbReference type="NCBI Taxonomy" id="1538125"/>
    <lineage>
        <taxon>Eukaryota</taxon>
        <taxon>Metazoa</taxon>
        <taxon>Ecdysozoa</taxon>
        <taxon>Arthropoda</taxon>
        <taxon>Chelicerata</taxon>
        <taxon>Arachnida</taxon>
        <taxon>Araneae</taxon>
        <taxon>Araneomorphae</taxon>
        <taxon>Entelegynae</taxon>
        <taxon>Araneoidea</taxon>
        <taxon>Araneidae</taxon>
        <taxon>Caerostris</taxon>
    </lineage>
</organism>
<evidence type="ECO:0000313" key="1">
    <source>
        <dbReference type="EMBL" id="GIY81510.1"/>
    </source>
</evidence>
<evidence type="ECO:0008006" key="3">
    <source>
        <dbReference type="Google" id="ProtNLM"/>
    </source>
</evidence>
<evidence type="ECO:0000313" key="2">
    <source>
        <dbReference type="Proteomes" id="UP001054837"/>
    </source>
</evidence>
<dbReference type="AlphaFoldDB" id="A0AAV4WJE8"/>
<proteinExistence type="predicted"/>
<gene>
    <name evidence="1" type="ORF">CDAR_22941</name>
</gene>
<name>A0AAV4WJE8_9ARAC</name>
<accession>A0AAV4WJE8</accession>
<keyword evidence="2" id="KW-1185">Reference proteome</keyword>
<dbReference type="EMBL" id="BPLQ01014635">
    <property type="protein sequence ID" value="GIY81510.1"/>
    <property type="molecule type" value="Genomic_DNA"/>
</dbReference>
<comment type="caution">
    <text evidence="1">The sequence shown here is derived from an EMBL/GenBank/DDBJ whole genome shotgun (WGS) entry which is preliminary data.</text>
</comment>
<dbReference type="Proteomes" id="UP001054837">
    <property type="component" value="Unassembled WGS sequence"/>
</dbReference>
<sequence>MEYQQNHQIVCKIDITSLILICGEHHLYLSIVHFYPWHHSSLSISFRFIPKWCTEDTNDLLSKFHLPNMLQIEDMKFMNLYVLPDAFFHRIRGWGYPSAWQSKTTASPTTAVASSGSTRHLGGTVENNLNKLFFLQYFK</sequence>